<evidence type="ECO:0000313" key="4">
    <source>
        <dbReference type="Proteomes" id="UP001303902"/>
    </source>
</evidence>
<dbReference type="Proteomes" id="UP001303902">
    <property type="component" value="Chromosome"/>
</dbReference>
<dbReference type="InterPro" id="IPR036465">
    <property type="entry name" value="vWFA_dom_sf"/>
</dbReference>
<dbReference type="EMBL" id="CP129118">
    <property type="protein sequence ID" value="WOV87041.1"/>
    <property type="molecule type" value="Genomic_DNA"/>
</dbReference>
<dbReference type="SMART" id="SM00327">
    <property type="entry name" value="VWA"/>
    <property type="match status" value="1"/>
</dbReference>
<dbReference type="SUPFAM" id="SSF53300">
    <property type="entry name" value="vWA-like"/>
    <property type="match status" value="1"/>
</dbReference>
<dbReference type="PROSITE" id="PS50234">
    <property type="entry name" value="VWFA"/>
    <property type="match status" value="1"/>
</dbReference>
<dbReference type="InterPro" id="IPR008912">
    <property type="entry name" value="Uncharacterised_CoxE"/>
</dbReference>
<evidence type="ECO:0000259" key="2">
    <source>
        <dbReference type="PROSITE" id="PS50234"/>
    </source>
</evidence>
<proteinExistence type="predicted"/>
<organism evidence="3 4">
    <name type="scientific">Sporosarcina oncorhynchi</name>
    <dbReference type="NCBI Taxonomy" id="3056444"/>
    <lineage>
        <taxon>Bacteria</taxon>
        <taxon>Bacillati</taxon>
        <taxon>Bacillota</taxon>
        <taxon>Bacilli</taxon>
        <taxon>Bacillales</taxon>
        <taxon>Caryophanaceae</taxon>
        <taxon>Sporosarcina</taxon>
    </lineage>
</organism>
<evidence type="ECO:0000313" key="3">
    <source>
        <dbReference type="EMBL" id="WOV87041.1"/>
    </source>
</evidence>
<dbReference type="Pfam" id="PF05762">
    <property type="entry name" value="VWA_CoxE"/>
    <property type="match status" value="1"/>
</dbReference>
<name>A0ABZ0L635_9BACL</name>
<feature type="coiled-coil region" evidence="1">
    <location>
        <begin position="121"/>
        <end position="172"/>
    </location>
</feature>
<dbReference type="RefSeq" id="WP_317966760.1">
    <property type="nucleotide sequence ID" value="NZ_CP129118.1"/>
</dbReference>
<sequence>MRRSTIIRDERSVLNVDAFDIRRFQEIFQLSEELQRVREESGFPAIESLLRDIWASLYKMKPVVRRSDVPASLELNRTFLRELMQQEQFDRYRAYTKLDDLTSAICTSIIGDKLNGWLMEIQEGDAELEQQLETVRNLQDEWAMDDIEETVEREATEELNEAAAELDDKLDMAFDTNRERFANMMDEAMDETIHMKEGLISLMGGTSTGKGEADMRKVPLREKLALADKLAADQQMKTIAEWAGRFKEIAHRKKRKEYIDAPERRGVMRGSDLERLLPAELGLYTHSVAKLEFLRKFAEGETMQYDQKKRADSGKGPIVFCLDQSGSMSELDNQAKGFILALLSIARQQGRDVSVILFSTAVQRFTYSKGRMTAGELARMAKTYAGGGTDFTVALEEALQVLADSAFKKGDVIFVTDGEETISEAFADRFNERKKEKEFQVLSLVMGKDPDAVSPFSDRTFHVTDFDEEGSYTAFEI</sequence>
<feature type="domain" description="VWFA" evidence="2">
    <location>
        <begin position="317"/>
        <end position="477"/>
    </location>
</feature>
<dbReference type="Gene3D" id="3.40.50.410">
    <property type="entry name" value="von Willebrand factor, type A domain"/>
    <property type="match status" value="1"/>
</dbReference>
<keyword evidence="1" id="KW-0175">Coiled coil</keyword>
<dbReference type="PANTHER" id="PTHR36846">
    <property type="entry name" value="PROTEIN VIAA"/>
    <property type="match status" value="1"/>
</dbReference>
<evidence type="ECO:0000256" key="1">
    <source>
        <dbReference type="SAM" id="Coils"/>
    </source>
</evidence>
<reference evidence="3 4" key="1">
    <citation type="submission" date="2023-06" db="EMBL/GenBank/DDBJ databases">
        <title>Sporosarcina sp. nov., isolated from Korean tranditional fermented seafood 'Jeotgal'.</title>
        <authorList>
            <person name="Yang A.I."/>
            <person name="Shin N.-R."/>
        </authorList>
    </citation>
    <scope>NUCLEOTIDE SEQUENCE [LARGE SCALE GENOMIC DNA]</scope>
    <source>
        <strain evidence="3 4">T2O-4</strain>
    </source>
</reference>
<accession>A0ABZ0L635</accession>
<dbReference type="InterPro" id="IPR002035">
    <property type="entry name" value="VWF_A"/>
</dbReference>
<keyword evidence="4" id="KW-1185">Reference proteome</keyword>
<dbReference type="PANTHER" id="PTHR36846:SF1">
    <property type="entry name" value="PROTEIN VIAA"/>
    <property type="match status" value="1"/>
</dbReference>
<protein>
    <submittedName>
        <fullName evidence="3">VWA domain-containing protein</fullName>
    </submittedName>
</protein>
<gene>
    <name evidence="3" type="ORF">QWT69_14360</name>
</gene>